<dbReference type="EMBL" id="JALJOQ010000081">
    <property type="protein sequence ID" value="KAK9800763.1"/>
    <property type="molecule type" value="Genomic_DNA"/>
</dbReference>
<feature type="compositionally biased region" description="Polar residues" evidence="4">
    <location>
        <begin position="220"/>
        <end position="232"/>
    </location>
</feature>
<dbReference type="PANTHER" id="PTHR13271">
    <property type="entry name" value="UNCHARACTERIZED PUTATIVE METHYLTRANSFERASE"/>
    <property type="match status" value="1"/>
</dbReference>
<dbReference type="GO" id="GO:0032259">
    <property type="term" value="P:methylation"/>
    <property type="evidence" value="ECO:0007669"/>
    <property type="project" value="UniProtKB-KW"/>
</dbReference>
<dbReference type="Gene3D" id="3.90.1410.10">
    <property type="entry name" value="set domain protein methyltransferase, domain 1"/>
    <property type="match status" value="1"/>
</dbReference>
<evidence type="ECO:0000259" key="5">
    <source>
        <dbReference type="Pfam" id="PF09273"/>
    </source>
</evidence>
<dbReference type="InterPro" id="IPR036464">
    <property type="entry name" value="Rubisco_LSMT_subst-bd_sf"/>
</dbReference>
<evidence type="ECO:0000256" key="2">
    <source>
        <dbReference type="ARBA" id="ARBA00022679"/>
    </source>
</evidence>
<keyword evidence="2" id="KW-0808">Transferase</keyword>
<dbReference type="Pfam" id="PF09273">
    <property type="entry name" value="Rubis-subs-bind"/>
    <property type="match status" value="1"/>
</dbReference>
<sequence length="428" mass="46777">MSEQSFLQWSQAAGLDSSKLSIRAEDGNQRGVFSASDTQPGRVLEVPVKALLTASRLHVGGSEHSEAVRALLPEQKLALFLLQEKSKLNASAWEPYLAQLPSTPNRLCTFNAEEIGFLQVRYAKDVATESTELVRQQWLACQHLMATAGIKPELQGIESWQWAAAMVTSRTMHFPAGGSCGALVPLGDMFNHAPGPAPTTPFIEGFLDKCPPGQDHAGRPQNNIGTASSDSASGWGTGYYDEDRQMYCIHTEGRYCKGDEMFLTYGQHTNLQLLELYGFLLDHNPDDRAQLPLVAFNLPTLAEHVQPGDAWLHWNGVPSWKLLQGLRLATASKKERRQRAHAVVAGRTVGPEAETRALTSLHAACTAILDVLPTTLQQDLQLLEDGAEPSSRMALALRWRIGYKRMVAHAAAGASRALQASQPSQGKH</sequence>
<dbReference type="GO" id="GO:0016279">
    <property type="term" value="F:protein-lysine N-methyltransferase activity"/>
    <property type="evidence" value="ECO:0007669"/>
    <property type="project" value="TreeGrafter"/>
</dbReference>
<dbReference type="SUPFAM" id="SSF81822">
    <property type="entry name" value="RuBisCo LSMT C-terminal, substrate-binding domain"/>
    <property type="match status" value="1"/>
</dbReference>
<dbReference type="InterPro" id="IPR046341">
    <property type="entry name" value="SET_dom_sf"/>
</dbReference>
<dbReference type="Proteomes" id="UP001465755">
    <property type="component" value="Unassembled WGS sequence"/>
</dbReference>
<reference evidence="6 7" key="1">
    <citation type="journal article" date="2024" name="Nat. Commun.">
        <title>Phylogenomics reveals the evolutionary origins of lichenization in chlorophyte algae.</title>
        <authorList>
            <person name="Puginier C."/>
            <person name="Libourel C."/>
            <person name="Otte J."/>
            <person name="Skaloud P."/>
            <person name="Haon M."/>
            <person name="Grisel S."/>
            <person name="Petersen M."/>
            <person name="Berrin J.G."/>
            <person name="Delaux P.M."/>
            <person name="Dal Grande F."/>
            <person name="Keller J."/>
        </authorList>
    </citation>
    <scope>NUCLEOTIDE SEQUENCE [LARGE SCALE GENOMIC DNA]</scope>
    <source>
        <strain evidence="6 7">SAG 2036</strain>
    </source>
</reference>
<proteinExistence type="predicted"/>
<dbReference type="InterPro" id="IPR015353">
    <property type="entry name" value="Rubisco_LSMT_subst-bd"/>
</dbReference>
<evidence type="ECO:0000256" key="3">
    <source>
        <dbReference type="ARBA" id="ARBA00022691"/>
    </source>
</evidence>
<evidence type="ECO:0000313" key="7">
    <source>
        <dbReference type="Proteomes" id="UP001465755"/>
    </source>
</evidence>
<keyword evidence="3" id="KW-0949">S-adenosyl-L-methionine</keyword>
<comment type="caution">
    <text evidence="6">The sequence shown here is derived from an EMBL/GenBank/DDBJ whole genome shotgun (WGS) entry which is preliminary data.</text>
</comment>
<organism evidence="6 7">
    <name type="scientific">Symbiochloris irregularis</name>
    <dbReference type="NCBI Taxonomy" id="706552"/>
    <lineage>
        <taxon>Eukaryota</taxon>
        <taxon>Viridiplantae</taxon>
        <taxon>Chlorophyta</taxon>
        <taxon>core chlorophytes</taxon>
        <taxon>Trebouxiophyceae</taxon>
        <taxon>Trebouxiales</taxon>
        <taxon>Trebouxiaceae</taxon>
        <taxon>Symbiochloris</taxon>
    </lineage>
</organism>
<dbReference type="Gene3D" id="3.90.1420.10">
    <property type="entry name" value="Rubisco LSMT, substrate-binding domain"/>
    <property type="match status" value="1"/>
</dbReference>
<evidence type="ECO:0000313" key="6">
    <source>
        <dbReference type="EMBL" id="KAK9800763.1"/>
    </source>
</evidence>
<dbReference type="SUPFAM" id="SSF82199">
    <property type="entry name" value="SET domain"/>
    <property type="match status" value="1"/>
</dbReference>
<accession>A0AAW1NYG3</accession>
<protein>
    <recommendedName>
        <fullName evidence="5">Rubisco LSMT substrate-binding domain-containing protein</fullName>
    </recommendedName>
</protein>
<evidence type="ECO:0000256" key="4">
    <source>
        <dbReference type="SAM" id="MobiDB-lite"/>
    </source>
</evidence>
<dbReference type="PANTHER" id="PTHR13271:SF151">
    <property type="entry name" value="SET DOMAIN-CONTAINING PROTEIN 4"/>
    <property type="match status" value="1"/>
</dbReference>
<dbReference type="AlphaFoldDB" id="A0AAW1NYG3"/>
<feature type="domain" description="Rubisco LSMT substrate-binding" evidence="5">
    <location>
        <begin position="316"/>
        <end position="405"/>
    </location>
</feature>
<name>A0AAW1NYG3_9CHLO</name>
<evidence type="ECO:0000256" key="1">
    <source>
        <dbReference type="ARBA" id="ARBA00022603"/>
    </source>
</evidence>
<feature type="region of interest" description="Disordered" evidence="4">
    <location>
        <begin position="213"/>
        <end position="232"/>
    </location>
</feature>
<keyword evidence="1" id="KW-0489">Methyltransferase</keyword>
<keyword evidence="7" id="KW-1185">Reference proteome</keyword>
<dbReference type="InterPro" id="IPR050600">
    <property type="entry name" value="SETD3_SETD6_MTase"/>
</dbReference>
<dbReference type="CDD" id="cd10527">
    <property type="entry name" value="SET_LSMT"/>
    <property type="match status" value="1"/>
</dbReference>
<gene>
    <name evidence="6" type="ORF">WJX73_008794</name>
</gene>